<dbReference type="InterPro" id="IPR012668">
    <property type="entry name" value="CHP02466"/>
</dbReference>
<gene>
    <name evidence="1" type="ORF">CKO42_19375</name>
</gene>
<dbReference type="Pfam" id="PF13759">
    <property type="entry name" value="2OG-FeII_Oxy_5"/>
    <property type="match status" value="1"/>
</dbReference>
<dbReference type="EMBL" id="NRRY01000042">
    <property type="protein sequence ID" value="MBK1620551.1"/>
    <property type="molecule type" value="Genomic_DNA"/>
</dbReference>
<dbReference type="Gene3D" id="2.60.120.620">
    <property type="entry name" value="q2cbj1_9rhob like domain"/>
    <property type="match status" value="1"/>
</dbReference>
<dbReference type="AlphaFoldDB" id="A0A9X1B657"/>
<name>A0A9X1B657_9GAMM</name>
<sequence>MAARRKREYQTDMLASSLIIACDYPQAAAINGPLERAFTELSDSDFERRSHFIGGRFENLYLKAERLPGLSDLLRFGLEQARVFLSSGRTDWLDEPITADQPLRVGFWVNAMQPGQSTSRHSHEEHDELLSGVYYVSAPLDSGDILFHDAPFETRVRPRPGLMLLFAPALEHSVEINRSTHQRLSIAFNIGPMP</sequence>
<organism evidence="1 2">
    <name type="scientific">Lamprobacter modestohalophilus</name>
    <dbReference type="NCBI Taxonomy" id="1064514"/>
    <lineage>
        <taxon>Bacteria</taxon>
        <taxon>Pseudomonadati</taxon>
        <taxon>Pseudomonadota</taxon>
        <taxon>Gammaproteobacteria</taxon>
        <taxon>Chromatiales</taxon>
        <taxon>Chromatiaceae</taxon>
        <taxon>Lamprobacter</taxon>
    </lineage>
</organism>
<reference evidence="1 2" key="1">
    <citation type="journal article" date="2020" name="Microorganisms">
        <title>Osmotic Adaptation and Compatible Solute Biosynthesis of Phototrophic Bacteria as Revealed from Genome Analyses.</title>
        <authorList>
            <person name="Imhoff J.F."/>
            <person name="Rahn T."/>
            <person name="Kunzel S."/>
            <person name="Keller A."/>
            <person name="Neulinger S.C."/>
        </authorList>
    </citation>
    <scope>NUCLEOTIDE SEQUENCE [LARGE SCALE GENOMIC DNA]</scope>
    <source>
        <strain evidence="1 2">DSM 25653</strain>
    </source>
</reference>
<accession>A0A9X1B657</accession>
<proteinExistence type="predicted"/>
<evidence type="ECO:0000313" key="2">
    <source>
        <dbReference type="Proteomes" id="UP001138768"/>
    </source>
</evidence>
<protein>
    <recommendedName>
        <fullName evidence="3">2OG-Fe(II) oxygenase</fullName>
    </recommendedName>
</protein>
<evidence type="ECO:0008006" key="3">
    <source>
        <dbReference type="Google" id="ProtNLM"/>
    </source>
</evidence>
<evidence type="ECO:0000313" key="1">
    <source>
        <dbReference type="EMBL" id="MBK1620551.1"/>
    </source>
</evidence>
<comment type="caution">
    <text evidence="1">The sequence shown here is derived from an EMBL/GenBank/DDBJ whole genome shotgun (WGS) entry which is preliminary data.</text>
</comment>
<dbReference type="Proteomes" id="UP001138768">
    <property type="component" value="Unassembled WGS sequence"/>
</dbReference>
<keyword evidence="2" id="KW-1185">Reference proteome</keyword>